<feature type="transmembrane region" description="Helical" evidence="5">
    <location>
        <begin position="395"/>
        <end position="415"/>
    </location>
</feature>
<feature type="transmembrane region" description="Helical" evidence="5">
    <location>
        <begin position="119"/>
        <end position="140"/>
    </location>
</feature>
<dbReference type="EMBL" id="CP038150">
    <property type="protein sequence ID" value="QBR01628.1"/>
    <property type="molecule type" value="Genomic_DNA"/>
</dbReference>
<evidence type="ECO:0000259" key="6">
    <source>
        <dbReference type="PROSITE" id="PS50850"/>
    </source>
</evidence>
<feature type="domain" description="Major facilitator superfamily (MFS) profile" evidence="6">
    <location>
        <begin position="24"/>
        <end position="418"/>
    </location>
</feature>
<evidence type="ECO:0000256" key="2">
    <source>
        <dbReference type="ARBA" id="ARBA00022692"/>
    </source>
</evidence>
<feature type="transmembrane region" description="Helical" evidence="5">
    <location>
        <begin position="365"/>
        <end position="389"/>
    </location>
</feature>
<name>A0A4P7D1B1_9BURK</name>
<dbReference type="InterPro" id="IPR020846">
    <property type="entry name" value="MFS_dom"/>
</dbReference>
<feature type="transmembrane region" description="Helical" evidence="5">
    <location>
        <begin position="304"/>
        <end position="321"/>
    </location>
</feature>
<dbReference type="PANTHER" id="PTHR23508">
    <property type="entry name" value="CARBOXYLIC ACID TRANSPORTER PROTEIN HOMOLOG"/>
    <property type="match status" value="1"/>
</dbReference>
<proteinExistence type="predicted"/>
<feature type="transmembrane region" description="Helical" evidence="5">
    <location>
        <begin position="85"/>
        <end position="107"/>
    </location>
</feature>
<feature type="transmembrane region" description="Helical" evidence="5">
    <location>
        <begin position="21"/>
        <end position="46"/>
    </location>
</feature>
<dbReference type="GO" id="GO:0046943">
    <property type="term" value="F:carboxylic acid transmembrane transporter activity"/>
    <property type="evidence" value="ECO:0007669"/>
    <property type="project" value="TreeGrafter"/>
</dbReference>
<dbReference type="SUPFAM" id="SSF103473">
    <property type="entry name" value="MFS general substrate transporter"/>
    <property type="match status" value="1"/>
</dbReference>
<keyword evidence="8" id="KW-1185">Reference proteome</keyword>
<dbReference type="GO" id="GO:0005886">
    <property type="term" value="C:plasma membrane"/>
    <property type="evidence" value="ECO:0007669"/>
    <property type="project" value="TreeGrafter"/>
</dbReference>
<dbReference type="AlphaFoldDB" id="A0A4P7D1B1"/>
<evidence type="ECO:0000313" key="8">
    <source>
        <dbReference type="Proteomes" id="UP000295727"/>
    </source>
</evidence>
<accession>A0A4P7D1B1</accession>
<feature type="transmembrane region" description="Helical" evidence="5">
    <location>
        <begin position="58"/>
        <end position="78"/>
    </location>
</feature>
<feature type="transmembrane region" description="Helical" evidence="5">
    <location>
        <begin position="147"/>
        <end position="168"/>
    </location>
</feature>
<feature type="transmembrane region" description="Helical" evidence="5">
    <location>
        <begin position="327"/>
        <end position="353"/>
    </location>
</feature>
<dbReference type="InterPro" id="IPR036259">
    <property type="entry name" value="MFS_trans_sf"/>
</dbReference>
<sequence length="433" mass="44295">MTEKSNEPGGDVKGGTVRAGSVLALITCFLVIVLDGFNTTSFAFVVPPLAHEWGLVPARFTSVFVATNVGAVLGYVCVGSVARRFGYRFAGSASVVVSAGFTLAATFATNIATLSALRLFAAVGLCAVLPIAITASASIIGPKHKVAASLIMTTGMSVGSVAGGMIGGPLMQHLGWHAIFVLGGILPLVIALPFFLVLSPARCADLMANGARDPAQRAASRPQVLFRGDLAIFTSLLWLFAFLVFVDVFAMLSWIPTLLPSFGIAPARASVGIAAFSFGGLCGNILMTLIVALMALAGRVRLKLALTVGFVLVIAGFVALGRAPLGAAAVLLMIGVIGAGLVNAMMGLTAMAVARYPLQMRATGLGWAHAIGRMGSFVGPAICGELLSLGWSARAIVLIAIVPAVAAMLTLGALARAGRASSAVPRTEGLAQY</sequence>
<dbReference type="Gene3D" id="1.20.1250.20">
    <property type="entry name" value="MFS general substrate transporter like domains"/>
    <property type="match status" value="1"/>
</dbReference>
<evidence type="ECO:0000256" key="3">
    <source>
        <dbReference type="ARBA" id="ARBA00022989"/>
    </source>
</evidence>
<evidence type="ECO:0000256" key="5">
    <source>
        <dbReference type="SAM" id="Phobius"/>
    </source>
</evidence>
<dbReference type="Pfam" id="PF07690">
    <property type="entry name" value="MFS_1"/>
    <property type="match status" value="1"/>
</dbReference>
<dbReference type="InterPro" id="IPR011701">
    <property type="entry name" value="MFS"/>
</dbReference>
<dbReference type="Proteomes" id="UP000295727">
    <property type="component" value="Chromosome 3"/>
</dbReference>
<gene>
    <name evidence="7" type="ORF">E1956_31165</name>
</gene>
<dbReference type="PANTHER" id="PTHR23508:SF10">
    <property type="entry name" value="CARBOXYLIC ACID TRANSPORTER PROTEIN HOMOLOG"/>
    <property type="match status" value="1"/>
</dbReference>
<keyword evidence="3 5" id="KW-1133">Transmembrane helix</keyword>
<keyword evidence="2 5" id="KW-0812">Transmembrane</keyword>
<dbReference type="KEGG" id="ppai:E1956_31165"/>
<comment type="subcellular location">
    <subcellularLocation>
        <location evidence="1">Membrane</location>
        <topology evidence="1">Multi-pass membrane protein</topology>
    </subcellularLocation>
</comment>
<keyword evidence="4 5" id="KW-0472">Membrane</keyword>
<dbReference type="RefSeq" id="WP_134756482.1">
    <property type="nucleotide sequence ID" value="NZ_CP038150.1"/>
</dbReference>
<feature type="transmembrane region" description="Helical" evidence="5">
    <location>
        <begin position="174"/>
        <end position="198"/>
    </location>
</feature>
<feature type="transmembrane region" description="Helical" evidence="5">
    <location>
        <begin position="230"/>
        <end position="255"/>
    </location>
</feature>
<dbReference type="PROSITE" id="PS50850">
    <property type="entry name" value="MFS"/>
    <property type="match status" value="1"/>
</dbReference>
<reference evidence="7 8" key="1">
    <citation type="submission" date="2019-03" db="EMBL/GenBank/DDBJ databases">
        <title>Paraburkholderia sp. 7MH5, isolated from subtropical forest soil.</title>
        <authorList>
            <person name="Gao Z.-H."/>
            <person name="Qiu L.-H."/>
        </authorList>
    </citation>
    <scope>NUCLEOTIDE SEQUENCE [LARGE SCALE GENOMIC DNA]</scope>
    <source>
        <strain evidence="7 8">7MH5</strain>
    </source>
</reference>
<organism evidence="7 8">
    <name type="scientific">Paraburkholderia pallida</name>
    <dbReference type="NCBI Taxonomy" id="2547399"/>
    <lineage>
        <taxon>Bacteria</taxon>
        <taxon>Pseudomonadati</taxon>
        <taxon>Pseudomonadota</taxon>
        <taxon>Betaproteobacteria</taxon>
        <taxon>Burkholderiales</taxon>
        <taxon>Burkholderiaceae</taxon>
        <taxon>Paraburkholderia</taxon>
    </lineage>
</organism>
<protein>
    <submittedName>
        <fullName evidence="7">MFS transporter</fullName>
    </submittedName>
</protein>
<evidence type="ECO:0000313" key="7">
    <source>
        <dbReference type="EMBL" id="QBR01628.1"/>
    </source>
</evidence>
<evidence type="ECO:0000256" key="1">
    <source>
        <dbReference type="ARBA" id="ARBA00004141"/>
    </source>
</evidence>
<evidence type="ECO:0000256" key="4">
    <source>
        <dbReference type="ARBA" id="ARBA00023136"/>
    </source>
</evidence>
<dbReference type="OrthoDB" id="9109650at2"/>
<feature type="transmembrane region" description="Helical" evidence="5">
    <location>
        <begin position="275"/>
        <end position="297"/>
    </location>
</feature>